<dbReference type="Gene3D" id="3.40.50.1460">
    <property type="match status" value="1"/>
</dbReference>
<dbReference type="RefSeq" id="XP_002678478.1">
    <property type="nucleotide sequence ID" value="XM_002678432.1"/>
</dbReference>
<dbReference type="InParanoid" id="D2VB52"/>
<dbReference type="Proteomes" id="UP000006671">
    <property type="component" value="Unassembled WGS sequence"/>
</dbReference>
<dbReference type="EMBL" id="GG738861">
    <property type="protein sequence ID" value="EFC45734.1"/>
    <property type="molecule type" value="Genomic_DNA"/>
</dbReference>
<name>D2VB52_NAEGR</name>
<dbReference type="OrthoDB" id="10592102at2759"/>
<dbReference type="AlphaFoldDB" id="D2VB52"/>
<dbReference type="VEuPathDB" id="AmoebaDB:NAEGRDRAFT_66093"/>
<evidence type="ECO:0000313" key="2">
    <source>
        <dbReference type="Proteomes" id="UP000006671"/>
    </source>
</evidence>
<reference evidence="1 2" key="1">
    <citation type="journal article" date="2010" name="Cell">
        <title>The genome of Naegleria gruberi illuminates early eukaryotic versatility.</title>
        <authorList>
            <person name="Fritz-Laylin L.K."/>
            <person name="Prochnik S.E."/>
            <person name="Ginger M.L."/>
            <person name="Dacks J.B."/>
            <person name="Carpenter M.L."/>
            <person name="Field M.C."/>
            <person name="Kuo A."/>
            <person name="Paredez A."/>
            <person name="Chapman J."/>
            <person name="Pham J."/>
            <person name="Shu S."/>
            <person name="Neupane R."/>
            <person name="Cipriano M."/>
            <person name="Mancuso J."/>
            <person name="Tu H."/>
            <person name="Salamov A."/>
            <person name="Lindquist E."/>
            <person name="Shapiro H."/>
            <person name="Lucas S."/>
            <person name="Grigoriev I.V."/>
            <person name="Cande W.Z."/>
            <person name="Fulton C."/>
            <person name="Rokhsar D.S."/>
            <person name="Dawson S.C."/>
        </authorList>
    </citation>
    <scope>NUCLEOTIDE SEQUENCE [LARGE SCALE GENOMIC DNA]</scope>
    <source>
        <strain evidence="1 2">NEG-M</strain>
    </source>
</reference>
<organism evidence="2">
    <name type="scientific">Naegleria gruberi</name>
    <name type="common">Amoeba</name>
    <dbReference type="NCBI Taxonomy" id="5762"/>
    <lineage>
        <taxon>Eukaryota</taxon>
        <taxon>Discoba</taxon>
        <taxon>Heterolobosea</taxon>
        <taxon>Tetramitia</taxon>
        <taxon>Eutetramitia</taxon>
        <taxon>Vahlkampfiidae</taxon>
        <taxon>Naegleria</taxon>
    </lineage>
</organism>
<dbReference type="KEGG" id="ngr:NAEGRDRAFT_66093"/>
<protein>
    <submittedName>
        <fullName evidence="1">Predicted protein</fullName>
    </submittedName>
</protein>
<proteinExistence type="predicted"/>
<dbReference type="GeneID" id="8858962"/>
<dbReference type="SUPFAM" id="SSF52129">
    <property type="entry name" value="Caspase-like"/>
    <property type="match status" value="1"/>
</dbReference>
<keyword evidence="2" id="KW-1185">Reference proteome</keyword>
<gene>
    <name evidence="1" type="ORF">NAEGRDRAFT_66093</name>
</gene>
<sequence>MSQTTVKNRCPHRVWYRLYESDDVNFTGKDIASGEQQTVEGEFKSVKGFKWERGEDEVWEPTFKSLLEPQDAWNYHVDLTSLFGCRPASSIKVFMACLAGPADPMTRNDIILIDKLHKEIGVPRENIWMFLERQCTPNAIYESLKVAAEICNDENDILFVYLGGHGSRKQSEVYQESGNKFEYNLGTWGGSTPSSLVLKAIQNVKCPVFMVVDSCYSGQMIDDAKSYFLHAPLAHELYVLTSTQNDKSAQTGWRLIQMLIDIMIERSKSITITPTLIGKTISENLRTPYEEQRSQFQIIE</sequence>
<dbReference type="InterPro" id="IPR029030">
    <property type="entry name" value="Caspase-like_dom_sf"/>
</dbReference>
<accession>D2VB52</accession>
<evidence type="ECO:0000313" key="1">
    <source>
        <dbReference type="EMBL" id="EFC45734.1"/>
    </source>
</evidence>